<keyword evidence="4" id="KW-1185">Reference proteome</keyword>
<feature type="compositionally biased region" description="Polar residues" evidence="1">
    <location>
        <begin position="84"/>
        <end position="95"/>
    </location>
</feature>
<dbReference type="Gene3D" id="3.30.1370.110">
    <property type="match status" value="1"/>
</dbReference>
<evidence type="ECO:0000313" key="4">
    <source>
        <dbReference type="Proteomes" id="UP000236333"/>
    </source>
</evidence>
<feature type="compositionally biased region" description="Low complexity" evidence="1">
    <location>
        <begin position="417"/>
        <end position="426"/>
    </location>
</feature>
<dbReference type="EMBL" id="PGGS01000008">
    <property type="protein sequence ID" value="PNH12508.1"/>
    <property type="molecule type" value="Genomic_DNA"/>
</dbReference>
<dbReference type="PANTHER" id="PTHR47812:SF2">
    <property type="entry name" value="SMR (SMALL MUTS RELATED) DOMAIN-CONTAINING PROTEIN"/>
    <property type="match status" value="1"/>
</dbReference>
<dbReference type="Gene3D" id="1.10.8.10">
    <property type="entry name" value="DNA helicase RuvA subunit, C-terminal domain"/>
    <property type="match status" value="1"/>
</dbReference>
<evidence type="ECO:0000256" key="1">
    <source>
        <dbReference type="SAM" id="MobiDB-lite"/>
    </source>
</evidence>
<feature type="region of interest" description="Disordered" evidence="1">
    <location>
        <begin position="43"/>
        <end position="128"/>
    </location>
</feature>
<dbReference type="CDD" id="cd14279">
    <property type="entry name" value="CUE"/>
    <property type="match status" value="1"/>
</dbReference>
<gene>
    <name evidence="3" type="ORF">TSOC_000563</name>
</gene>
<dbReference type="InterPro" id="IPR036063">
    <property type="entry name" value="Smr_dom_sf"/>
</dbReference>
<protein>
    <recommendedName>
        <fullName evidence="2">CUE domain-containing protein</fullName>
    </recommendedName>
</protein>
<comment type="caution">
    <text evidence="3">The sequence shown here is derived from an EMBL/GenBank/DDBJ whole genome shotgun (WGS) entry which is preliminary data.</text>
</comment>
<reference evidence="3 4" key="1">
    <citation type="journal article" date="2017" name="Mol. Biol. Evol.">
        <title>The 4-celled Tetrabaena socialis nuclear genome reveals the essential components for genetic control of cell number at the origin of multicellularity in the volvocine lineage.</title>
        <authorList>
            <person name="Featherston J."/>
            <person name="Arakaki Y."/>
            <person name="Hanschen E.R."/>
            <person name="Ferris P.J."/>
            <person name="Michod R.E."/>
            <person name="Olson B.J.S.C."/>
            <person name="Nozaki H."/>
            <person name="Durand P.M."/>
        </authorList>
    </citation>
    <scope>NUCLEOTIDE SEQUENCE [LARGE SCALE GENOMIC DNA]</scope>
    <source>
        <strain evidence="3 4">NIES-571</strain>
    </source>
</reference>
<dbReference type="SUPFAM" id="SSF160443">
    <property type="entry name" value="SMR domain-like"/>
    <property type="match status" value="1"/>
</dbReference>
<dbReference type="OrthoDB" id="3231855at2759"/>
<feature type="region of interest" description="Disordered" evidence="1">
    <location>
        <begin position="370"/>
        <end position="426"/>
    </location>
</feature>
<proteinExistence type="predicted"/>
<dbReference type="SMART" id="SM01162">
    <property type="entry name" value="DUF1771"/>
    <property type="match status" value="1"/>
</dbReference>
<feature type="region of interest" description="Disordered" evidence="1">
    <location>
        <begin position="677"/>
        <end position="725"/>
    </location>
</feature>
<feature type="compositionally biased region" description="Low complexity" evidence="1">
    <location>
        <begin position="157"/>
        <end position="168"/>
    </location>
</feature>
<dbReference type="Proteomes" id="UP000236333">
    <property type="component" value="Unassembled WGS sequence"/>
</dbReference>
<organism evidence="3 4">
    <name type="scientific">Tetrabaena socialis</name>
    <dbReference type="NCBI Taxonomy" id="47790"/>
    <lineage>
        <taxon>Eukaryota</taxon>
        <taxon>Viridiplantae</taxon>
        <taxon>Chlorophyta</taxon>
        <taxon>core chlorophytes</taxon>
        <taxon>Chlorophyceae</taxon>
        <taxon>CS clade</taxon>
        <taxon>Chlamydomonadales</taxon>
        <taxon>Tetrabaenaceae</taxon>
        <taxon>Tetrabaena</taxon>
    </lineage>
</organism>
<dbReference type="Pfam" id="PF08590">
    <property type="entry name" value="DUF1771"/>
    <property type="match status" value="1"/>
</dbReference>
<dbReference type="Pfam" id="PF02845">
    <property type="entry name" value="CUE"/>
    <property type="match status" value="1"/>
</dbReference>
<dbReference type="InterPro" id="IPR013899">
    <property type="entry name" value="DUF1771"/>
</dbReference>
<dbReference type="InterPro" id="IPR003892">
    <property type="entry name" value="CUE"/>
</dbReference>
<sequence length="798" mass="81800">MSLSVDALCDMFPDLPVEVIAACLEACGDEAIAALLEMCSDTGSTGASGAWGRQDDPPSSPPPGVVGGGVPAAQQQRRGGHSGSKGNPNRNTSAGQHRPAGQRKTWGQLRTAEGQPWAPADTSTTPQLRPTYVESGAASHTALASAVFPDLFLASTPAAPSSSSARAQPPAPHRPHRLSDGLTYPGYGRGRGGGSSSHAAADGGSWPYPRPHSFTSAPDAALLHPAGRGAGGGRAPQARPQPQPLPGRATGGRYLQVARDGLQLYAPSERQPAAMRAVSSWPSFVGEEGHGVWAGAGAVAAAGAGNVARSGGPGGSSSWQECAVEELCRTHGWAGRELIEAVCLALQYDMAEVVAALDELRAATFQARASASSSDSGSSASASSSAASSNAASREASEDESDARHGGGRPRRRRDGSGAAAAAALGTARGSGPAAAAVVGGARGLAAPESGGGGGGRRSGRRGETSLGGDAYMRHRHEALKLTHSWRKKMDKASAAFSSGQRALGQQLVAEAQEVRRAAAAKHLEAASRIEAELNAGRQLSEWELDLHGLHADEAVEVGGGLHVASRGGGWGTLWAGGPLPRWRVSGSWDFETLFTSPAPCSPDMTYIALLRTNKKASDVCECYRHSSMTPCMSLSAYGNQEVTTSGPFQWIPSLASVLLRHAQALARRLAALQVAPSEPRPLQRTQGGPHKQAFAAAEPASAAPTASPSRQPGSGVSCAGTGGGAGEAARASRRVLQVIVGRGLHSARGEASLPRVVESYLLGRGLRFTPRAGQIEVQLPRSFAGPAAAAAAQRRQP</sequence>
<dbReference type="AlphaFoldDB" id="A0A2J8AJ20"/>
<dbReference type="PANTHER" id="PTHR47812">
    <property type="entry name" value="SMR (SMALL MUTS RELATED) DOMAIN-CONTAINING PROTEIN"/>
    <property type="match status" value="1"/>
</dbReference>
<evidence type="ECO:0000259" key="2">
    <source>
        <dbReference type="PROSITE" id="PS51140"/>
    </source>
</evidence>
<feature type="region of interest" description="Disordered" evidence="1">
    <location>
        <begin position="444"/>
        <end position="470"/>
    </location>
</feature>
<accession>A0A2J8AJ20</accession>
<feature type="domain" description="CUE" evidence="2">
    <location>
        <begin position="1"/>
        <end position="40"/>
    </location>
</feature>
<evidence type="ECO:0000313" key="3">
    <source>
        <dbReference type="EMBL" id="PNH12508.1"/>
    </source>
</evidence>
<feature type="compositionally biased region" description="Low complexity" evidence="1">
    <location>
        <begin position="694"/>
        <end position="720"/>
    </location>
</feature>
<feature type="compositionally biased region" description="Low complexity" evidence="1">
    <location>
        <begin position="370"/>
        <end position="394"/>
    </location>
</feature>
<dbReference type="PROSITE" id="PS51140">
    <property type="entry name" value="CUE"/>
    <property type="match status" value="1"/>
</dbReference>
<dbReference type="GO" id="GO:0043130">
    <property type="term" value="F:ubiquitin binding"/>
    <property type="evidence" value="ECO:0007669"/>
    <property type="project" value="InterPro"/>
</dbReference>
<name>A0A2J8AJ20_9CHLO</name>
<feature type="compositionally biased region" description="Low complexity" evidence="1">
    <location>
        <begin position="196"/>
        <end position="205"/>
    </location>
</feature>
<feature type="region of interest" description="Disordered" evidence="1">
    <location>
        <begin position="157"/>
        <end position="251"/>
    </location>
</feature>